<accession>A0AA39WD56</accession>
<dbReference type="AlphaFoldDB" id="A0AA39WD56"/>
<evidence type="ECO:0000313" key="2">
    <source>
        <dbReference type="EMBL" id="KAK0613196.1"/>
    </source>
</evidence>
<reference evidence="2" key="1">
    <citation type="submission" date="2023-06" db="EMBL/GenBank/DDBJ databases">
        <title>Genome-scale phylogeny and comparative genomics of the fungal order Sordariales.</title>
        <authorList>
            <consortium name="Lawrence Berkeley National Laboratory"/>
            <person name="Hensen N."/>
            <person name="Bonometti L."/>
            <person name="Westerberg I."/>
            <person name="Brannstrom I.O."/>
            <person name="Guillou S."/>
            <person name="Cros-Aarteil S."/>
            <person name="Calhoun S."/>
            <person name="Haridas S."/>
            <person name="Kuo A."/>
            <person name="Mondo S."/>
            <person name="Pangilinan J."/>
            <person name="Riley R."/>
            <person name="Labutti K."/>
            <person name="Andreopoulos B."/>
            <person name="Lipzen A."/>
            <person name="Chen C."/>
            <person name="Yanf M."/>
            <person name="Daum C."/>
            <person name="Ng V."/>
            <person name="Clum A."/>
            <person name="Steindorff A."/>
            <person name="Ohm R."/>
            <person name="Martin F."/>
            <person name="Silar P."/>
            <person name="Natvig D."/>
            <person name="Lalanne C."/>
            <person name="Gautier V."/>
            <person name="Ament-Velasquez S.L."/>
            <person name="Kruys A."/>
            <person name="Hutchinson M.I."/>
            <person name="Powell A.J."/>
            <person name="Barry K."/>
            <person name="Miller A.N."/>
            <person name="Grigoriev I.V."/>
            <person name="Debuchy R."/>
            <person name="Gladieux P."/>
            <person name="Thoren M.H."/>
            <person name="Johannesson H."/>
        </authorList>
    </citation>
    <scope>NUCLEOTIDE SEQUENCE</scope>
    <source>
        <strain evidence="2">CBS 606.72</strain>
    </source>
</reference>
<dbReference type="Proteomes" id="UP001175000">
    <property type="component" value="Unassembled WGS sequence"/>
</dbReference>
<feature type="compositionally biased region" description="Polar residues" evidence="1">
    <location>
        <begin position="75"/>
        <end position="90"/>
    </location>
</feature>
<sequence>MHCAPSWTLRILLRQALGKALEPAPSLKEIREPPSELPSRVIPICRPHRRVPQDPNLKNLPPISRSLQHHDAPQPQLSPKNIPPSESTYPLTPFPPRSFRRLISIFRRMGRSRGNRNRDRHEQQPRQHDLQRVLWERDLHTNQLATNLADVQWQPENAAIQLENITLPHKNESNVRCTRPDDGRPWELEYIGLNDVNWYASDRTRPGNYNMSVIAEPRALMAAAATIGDLAHASGKGHCILNFQLQDIKPSPFTAANVAASPSSISADYALVPIENNALSSDTTTQRSGIIVPVYTQPSVDLEESEDLQADISIIHRRSFRHETSPDLDVVSIVERRHGLDRRRRRTSERREFGSGGSRRQLTLHLRGDFYDGPARRLAEEDAWADIYPDRLSFRYRERREKENDTPDGSPSKDRMRLSRSLSPSREARSRSPRRDRRSKSKDYRSETCERSRSLLRSRRHD</sequence>
<proteinExistence type="predicted"/>
<keyword evidence="3" id="KW-1185">Reference proteome</keyword>
<organism evidence="2 3">
    <name type="scientific">Immersiella caudata</name>
    <dbReference type="NCBI Taxonomy" id="314043"/>
    <lineage>
        <taxon>Eukaryota</taxon>
        <taxon>Fungi</taxon>
        <taxon>Dikarya</taxon>
        <taxon>Ascomycota</taxon>
        <taxon>Pezizomycotina</taxon>
        <taxon>Sordariomycetes</taxon>
        <taxon>Sordariomycetidae</taxon>
        <taxon>Sordariales</taxon>
        <taxon>Lasiosphaeriaceae</taxon>
        <taxon>Immersiella</taxon>
    </lineage>
</organism>
<protein>
    <submittedName>
        <fullName evidence="2">Uncharacterized protein</fullName>
    </submittedName>
</protein>
<dbReference type="EMBL" id="JAULSU010000006">
    <property type="protein sequence ID" value="KAK0613196.1"/>
    <property type="molecule type" value="Genomic_DNA"/>
</dbReference>
<feature type="compositionally biased region" description="Basic and acidic residues" evidence="1">
    <location>
        <begin position="441"/>
        <end position="453"/>
    </location>
</feature>
<name>A0AA39WD56_9PEZI</name>
<gene>
    <name evidence="2" type="ORF">B0T14DRAFT_498748</name>
</gene>
<feature type="region of interest" description="Disordered" evidence="1">
    <location>
        <begin position="398"/>
        <end position="462"/>
    </location>
</feature>
<evidence type="ECO:0000256" key="1">
    <source>
        <dbReference type="SAM" id="MobiDB-lite"/>
    </source>
</evidence>
<feature type="compositionally biased region" description="Basic and acidic residues" evidence="1">
    <location>
        <begin position="398"/>
        <end position="417"/>
    </location>
</feature>
<feature type="compositionally biased region" description="Basic residues" evidence="1">
    <location>
        <begin position="431"/>
        <end position="440"/>
    </location>
</feature>
<comment type="caution">
    <text evidence="2">The sequence shown here is derived from an EMBL/GenBank/DDBJ whole genome shotgun (WGS) entry which is preliminary data.</text>
</comment>
<evidence type="ECO:0000313" key="3">
    <source>
        <dbReference type="Proteomes" id="UP001175000"/>
    </source>
</evidence>
<feature type="region of interest" description="Disordered" evidence="1">
    <location>
        <begin position="47"/>
        <end position="93"/>
    </location>
</feature>